<dbReference type="InterPro" id="IPR036047">
    <property type="entry name" value="F-box-like_dom_sf"/>
</dbReference>
<dbReference type="Proteomes" id="UP000317650">
    <property type="component" value="Chromosome 8"/>
</dbReference>
<gene>
    <name evidence="4" type="ORF">C4D60_Mb08t04520</name>
</gene>
<dbReference type="PROSITE" id="PS50181">
    <property type="entry name" value="FBOX"/>
    <property type="match status" value="1"/>
</dbReference>
<evidence type="ECO:0000256" key="1">
    <source>
        <dbReference type="SAM" id="MobiDB-lite"/>
    </source>
</evidence>
<dbReference type="SUPFAM" id="SSF81383">
    <property type="entry name" value="F-box domain"/>
    <property type="match status" value="1"/>
</dbReference>
<dbReference type="PANTHER" id="PTHR47602">
    <property type="entry name" value="F-BOX PROTEIN SKIP22"/>
    <property type="match status" value="1"/>
</dbReference>
<evidence type="ECO:0000259" key="2">
    <source>
        <dbReference type="PROSITE" id="PS50053"/>
    </source>
</evidence>
<dbReference type="InterPro" id="IPR000626">
    <property type="entry name" value="Ubiquitin-like_dom"/>
</dbReference>
<dbReference type="SMART" id="SM00256">
    <property type="entry name" value="FBOX"/>
    <property type="match status" value="1"/>
</dbReference>
<sequence length="515" mass="55486">MKLRIRSVASKETLRIQAPDPSSLHDLKTLIARALSSSSSISIPPGSIRLSLNRKDELLPSSPHDSLHSLGLTAGDLIFFSIVPDCQTLAPSPSSAPAPEETVESSNLAAVPPPETPSAVDDTPFGLSAQTLNLSSSSVAASVEIAESSNLSPVSTQNNPSAITSDLTSPQAEVVQQDDIMALDAEPVVVGKSLAVPCFLKRVIEAEKGEAEGLLGRLVITFHAAFLESGFVVSGGGGGGGSGSRFPGGCPSKAATFSVQYTLPELVGAVDRRDVKVAILRFSMMGNYATVYGFLNGDHQDVYRVCIDLSKLAPLLSLSMDSLSKQEEKEVFGLWKVVKDGLTLPLLIDICQKNGLPSPTCFMRLPTDLKIKILEFVSGIDVAKIGCTCSELRYLSSNDDLWKLRFLEEFESVNERVLVGRSWKDKYVNYWVRRKEAEKMITERANLFRRPSVILRRFNPAGTPRLPMLGGDYDRFPAIGGFAPGVLGLGVPRLPTRRNFSPDCNLGGNDAGFFA</sequence>
<reference evidence="4 5" key="1">
    <citation type="journal article" date="2019" name="Nat. Plants">
        <title>Genome sequencing of Musa balbisiana reveals subgenome evolution and function divergence in polyploid bananas.</title>
        <authorList>
            <person name="Yao X."/>
        </authorList>
    </citation>
    <scope>NUCLEOTIDE SEQUENCE [LARGE SCALE GENOMIC DNA]</scope>
    <source>
        <strain evidence="5">cv. DH-PKW</strain>
        <tissue evidence="4">Leaves</tissue>
    </source>
</reference>
<dbReference type="Gene3D" id="3.40.1000.30">
    <property type="match status" value="1"/>
</dbReference>
<dbReference type="AlphaFoldDB" id="A0A4S8K1E2"/>
<dbReference type="EMBL" id="PYDT01000002">
    <property type="protein sequence ID" value="THU68498.1"/>
    <property type="molecule type" value="Genomic_DNA"/>
</dbReference>
<dbReference type="CDD" id="cd22165">
    <property type="entry name" value="F-box_AtSKIP22-like"/>
    <property type="match status" value="1"/>
</dbReference>
<proteinExistence type="predicted"/>
<feature type="region of interest" description="Disordered" evidence="1">
    <location>
        <begin position="90"/>
        <end position="123"/>
    </location>
</feature>
<dbReference type="PANTHER" id="PTHR47602:SF2">
    <property type="entry name" value="F-BOX PROTEIN SKIP22"/>
    <property type="match status" value="1"/>
</dbReference>
<dbReference type="Gene3D" id="1.20.1280.50">
    <property type="match status" value="1"/>
</dbReference>
<accession>A0A4S8K1E2</accession>
<evidence type="ECO:0000313" key="5">
    <source>
        <dbReference type="Proteomes" id="UP000317650"/>
    </source>
</evidence>
<evidence type="ECO:0008006" key="6">
    <source>
        <dbReference type="Google" id="ProtNLM"/>
    </source>
</evidence>
<protein>
    <recommendedName>
        <fullName evidence="6">F-box domain-containing protein</fullName>
    </recommendedName>
</protein>
<evidence type="ECO:0000313" key="4">
    <source>
        <dbReference type="EMBL" id="THU68498.1"/>
    </source>
</evidence>
<evidence type="ECO:0000259" key="3">
    <source>
        <dbReference type="PROSITE" id="PS50181"/>
    </source>
</evidence>
<dbReference type="PROSITE" id="PS50053">
    <property type="entry name" value="UBIQUITIN_2"/>
    <property type="match status" value="1"/>
</dbReference>
<dbReference type="InterPro" id="IPR001810">
    <property type="entry name" value="F-box_dom"/>
</dbReference>
<name>A0A4S8K1E2_MUSBA</name>
<dbReference type="STRING" id="52838.A0A4S8K1E2"/>
<feature type="domain" description="Ubiquitin-like" evidence="2">
    <location>
        <begin position="1"/>
        <end position="78"/>
    </location>
</feature>
<keyword evidence="5" id="KW-1185">Reference proteome</keyword>
<comment type="caution">
    <text evidence="4">The sequence shown here is derived from an EMBL/GenBank/DDBJ whole genome shotgun (WGS) entry which is preliminary data.</text>
</comment>
<feature type="compositionally biased region" description="Low complexity" evidence="1">
    <location>
        <begin position="90"/>
        <end position="99"/>
    </location>
</feature>
<feature type="domain" description="F-box" evidence="3">
    <location>
        <begin position="359"/>
        <end position="405"/>
    </location>
</feature>
<dbReference type="Pfam" id="PF12937">
    <property type="entry name" value="F-box-like"/>
    <property type="match status" value="1"/>
</dbReference>
<organism evidence="4 5">
    <name type="scientific">Musa balbisiana</name>
    <name type="common">Banana</name>
    <dbReference type="NCBI Taxonomy" id="52838"/>
    <lineage>
        <taxon>Eukaryota</taxon>
        <taxon>Viridiplantae</taxon>
        <taxon>Streptophyta</taxon>
        <taxon>Embryophyta</taxon>
        <taxon>Tracheophyta</taxon>
        <taxon>Spermatophyta</taxon>
        <taxon>Magnoliopsida</taxon>
        <taxon>Liliopsida</taxon>
        <taxon>Zingiberales</taxon>
        <taxon>Musaceae</taxon>
        <taxon>Musa</taxon>
    </lineage>
</organism>